<evidence type="ECO:0000313" key="1">
    <source>
        <dbReference type="EMBL" id="QPI40672.1"/>
    </source>
</evidence>
<protein>
    <recommendedName>
        <fullName evidence="3">ESX-1 secretion-associated protein</fullName>
    </recommendedName>
</protein>
<name>A0AAX1JJJ9_9MYCO</name>
<dbReference type="Proteomes" id="UP000663583">
    <property type="component" value="Chromosome"/>
</dbReference>
<evidence type="ECO:0008006" key="3">
    <source>
        <dbReference type="Google" id="ProtNLM"/>
    </source>
</evidence>
<evidence type="ECO:0000313" key="2">
    <source>
        <dbReference type="Proteomes" id="UP000663583"/>
    </source>
</evidence>
<dbReference type="PROSITE" id="PS51257">
    <property type="entry name" value="PROKAR_LIPOPROTEIN"/>
    <property type="match status" value="1"/>
</dbReference>
<dbReference type="KEGG" id="mku:I2456_11390"/>
<dbReference type="EMBL" id="CP065047">
    <property type="protein sequence ID" value="QPI40672.1"/>
    <property type="molecule type" value="Genomic_DNA"/>
</dbReference>
<accession>A0AAX1JJJ9</accession>
<sequence length="80" mass="7831">MSGRWDGLAGELKQVATPACSGLSCQASAVAVSAAHADVAAFRAALVGRMRARASQVAEADAGYVANEAGSAGNLAAVVV</sequence>
<organism evidence="1 2">
    <name type="scientific">Mycobacterium kubicae</name>
    <dbReference type="NCBI Taxonomy" id="120959"/>
    <lineage>
        <taxon>Bacteria</taxon>
        <taxon>Bacillati</taxon>
        <taxon>Actinomycetota</taxon>
        <taxon>Actinomycetes</taxon>
        <taxon>Mycobacteriales</taxon>
        <taxon>Mycobacteriaceae</taxon>
        <taxon>Mycobacterium</taxon>
        <taxon>Mycobacterium simiae complex</taxon>
    </lineage>
</organism>
<reference evidence="1" key="1">
    <citation type="submission" date="2020-11" db="EMBL/GenBank/DDBJ databases">
        <title>Intraspecies plasmid and genomic variation of Mycobacterium kubicae revealed by the complete genome sequences of two clinical isolates.</title>
        <authorList>
            <person name="Hendrix J.R."/>
            <person name="Epperson L.E."/>
            <person name="Honda J.R."/>
            <person name="Strong M."/>
        </authorList>
    </citation>
    <scope>NUCLEOTIDE SEQUENCE</scope>
    <source>
        <strain evidence="1">JCM 13573</strain>
    </source>
</reference>
<proteinExistence type="predicted"/>
<dbReference type="AlphaFoldDB" id="A0AAX1JJJ9"/>
<gene>
    <name evidence="1" type="ORF">I2456_11390</name>
</gene>